<dbReference type="GO" id="GO:0007264">
    <property type="term" value="P:small GTPase-mediated signal transduction"/>
    <property type="evidence" value="ECO:0007669"/>
    <property type="project" value="InterPro"/>
</dbReference>
<dbReference type="PANTHER" id="PTHR13276">
    <property type="entry name" value="GUANINE NUCLEOTIDE EXCHANGE FACTOR MSS4"/>
    <property type="match status" value="1"/>
</dbReference>
<dbReference type="WBParaSite" id="nRc.2.0.1.t14933-RA">
    <property type="protein sequence ID" value="nRc.2.0.1.t14933-RA"/>
    <property type="gene ID" value="nRc.2.0.1.g14933"/>
</dbReference>
<dbReference type="GO" id="GO:0006892">
    <property type="term" value="P:post-Golgi vesicle-mediated transport"/>
    <property type="evidence" value="ECO:0007669"/>
    <property type="project" value="TreeGrafter"/>
</dbReference>
<reference evidence="5" key="1">
    <citation type="submission" date="2022-11" db="UniProtKB">
        <authorList>
            <consortium name="WormBaseParasite"/>
        </authorList>
    </citation>
    <scope>IDENTIFICATION</scope>
</reference>
<proteinExistence type="predicted"/>
<keyword evidence="2" id="KW-0344">Guanine-nucleotide releasing factor</keyword>
<evidence type="ECO:0000256" key="1">
    <source>
        <dbReference type="ARBA" id="ARBA00022448"/>
    </source>
</evidence>
<evidence type="ECO:0000256" key="3">
    <source>
        <dbReference type="ARBA" id="ARBA00022927"/>
    </source>
</evidence>
<dbReference type="InterPro" id="IPR011323">
    <property type="entry name" value="Mss4/transl-control_tumour"/>
</dbReference>
<evidence type="ECO:0000313" key="4">
    <source>
        <dbReference type="Proteomes" id="UP000887565"/>
    </source>
</evidence>
<dbReference type="PANTHER" id="PTHR13276:SF0">
    <property type="entry name" value="GUANINE NUCLEOTIDE EXCHANGE FACTOR MSS4"/>
    <property type="match status" value="1"/>
</dbReference>
<dbReference type="GO" id="GO:0016020">
    <property type="term" value="C:membrane"/>
    <property type="evidence" value="ECO:0007669"/>
    <property type="project" value="TreeGrafter"/>
</dbReference>
<keyword evidence="4" id="KW-1185">Reference proteome</keyword>
<dbReference type="InterPro" id="IPR007515">
    <property type="entry name" value="Mss4"/>
</dbReference>
<dbReference type="InterPro" id="IPR011057">
    <property type="entry name" value="Mss4-like_sf"/>
</dbReference>
<dbReference type="FunFam" id="2.170.150.10:FF:000005">
    <property type="entry name" value="Guanine nucleotide exchange factor MSS4"/>
    <property type="match status" value="1"/>
</dbReference>
<protein>
    <submittedName>
        <fullName evidence="5">Uncharacterized protein</fullName>
    </submittedName>
</protein>
<accession>A0A915INC7</accession>
<dbReference type="Pfam" id="PF04421">
    <property type="entry name" value="Mss4"/>
    <property type="match status" value="1"/>
</dbReference>
<dbReference type="PROSITE" id="PS51796">
    <property type="entry name" value="MSS4"/>
    <property type="match status" value="1"/>
</dbReference>
<dbReference type="SUPFAM" id="SSF51316">
    <property type="entry name" value="Mss4-like"/>
    <property type="match status" value="1"/>
</dbReference>
<evidence type="ECO:0000313" key="5">
    <source>
        <dbReference type="WBParaSite" id="nRc.2.0.1.t14933-RA"/>
    </source>
</evidence>
<dbReference type="GO" id="GO:0015031">
    <property type="term" value="P:protein transport"/>
    <property type="evidence" value="ECO:0007669"/>
    <property type="project" value="UniProtKB-KW"/>
</dbReference>
<keyword evidence="3" id="KW-0653">Protein transport</keyword>
<dbReference type="AlphaFoldDB" id="A0A915INC7"/>
<keyword evidence="1" id="KW-0813">Transport</keyword>
<dbReference type="Gene3D" id="2.170.150.10">
    <property type="entry name" value="Metal Binding Protein, Guanine Nucleotide Exchange Factor, Chain A"/>
    <property type="match status" value="1"/>
</dbReference>
<sequence length="180" mass="20096">MPVDSNISEKHVNLSSQLQSLIREEPGTQEFCRNKPNHNMDESKSKSFPVKEKNFVELCSEGTKLNKSNVKCRFCSCVILAPASATLSDDFQTPLPEMTAKGSNLASHSTTTTNTDFPLSTPLKYFWSVDDIFKFENCGFSNTVDGRKFLICADCEMGPIGFQDLDSKMCHIALDRVSYT</sequence>
<name>A0A915INC7_ROMCU</name>
<dbReference type="GO" id="GO:0008270">
    <property type="term" value="F:zinc ion binding"/>
    <property type="evidence" value="ECO:0007669"/>
    <property type="project" value="TreeGrafter"/>
</dbReference>
<organism evidence="4 5">
    <name type="scientific">Romanomermis culicivorax</name>
    <name type="common">Nematode worm</name>
    <dbReference type="NCBI Taxonomy" id="13658"/>
    <lineage>
        <taxon>Eukaryota</taxon>
        <taxon>Metazoa</taxon>
        <taxon>Ecdysozoa</taxon>
        <taxon>Nematoda</taxon>
        <taxon>Enoplea</taxon>
        <taxon>Dorylaimia</taxon>
        <taxon>Mermithida</taxon>
        <taxon>Mermithoidea</taxon>
        <taxon>Mermithidae</taxon>
        <taxon>Romanomermis</taxon>
    </lineage>
</organism>
<dbReference type="GO" id="GO:0005829">
    <property type="term" value="C:cytosol"/>
    <property type="evidence" value="ECO:0007669"/>
    <property type="project" value="TreeGrafter"/>
</dbReference>
<dbReference type="GO" id="GO:0005085">
    <property type="term" value="F:guanyl-nucleotide exchange factor activity"/>
    <property type="evidence" value="ECO:0007669"/>
    <property type="project" value="UniProtKB-KW"/>
</dbReference>
<dbReference type="Proteomes" id="UP000887565">
    <property type="component" value="Unplaced"/>
</dbReference>
<evidence type="ECO:0000256" key="2">
    <source>
        <dbReference type="ARBA" id="ARBA00022658"/>
    </source>
</evidence>